<dbReference type="SUPFAM" id="SSF53335">
    <property type="entry name" value="S-adenosyl-L-methionine-dependent methyltransferases"/>
    <property type="match status" value="1"/>
</dbReference>
<proteinExistence type="predicted"/>
<gene>
    <name evidence="1" type="ORF">FHU39_001812</name>
</gene>
<dbReference type="Gene3D" id="3.40.50.150">
    <property type="entry name" value="Vaccinia Virus protein VP39"/>
    <property type="match status" value="1"/>
</dbReference>
<evidence type="ECO:0000313" key="1">
    <source>
        <dbReference type="EMBL" id="MBB2891828.1"/>
    </source>
</evidence>
<accession>A0A839N290</accession>
<protein>
    <recommendedName>
        <fullName evidence="3">Class I SAM-dependent methyltransferase</fullName>
    </recommendedName>
</protein>
<dbReference type="AlphaFoldDB" id="A0A839N290"/>
<dbReference type="CDD" id="cd02440">
    <property type="entry name" value="AdoMet_MTases"/>
    <property type="match status" value="1"/>
</dbReference>
<evidence type="ECO:0000313" key="2">
    <source>
        <dbReference type="Proteomes" id="UP000559182"/>
    </source>
</evidence>
<sequence>MTALRDYVQWLRRYDDPDSPLSWRLRTVQQSLRDELDARPGPVDIVSVCAGDGRDIIDVLRTRPDADRVTVVLLEAHPEVADLARQRARHAGLDQIEVRTCDAADTGSYVGAVPADIVLLVGLLGNMSHDDVSTTIAATPQMCGPGASLIWSRGRDLDDINDRVRREFAEAGFTERAYVASDRRTRPAVGVMRYDGPAVPLDPDRRLFTFFR</sequence>
<dbReference type="RefSeq" id="WP_183320041.1">
    <property type="nucleotide sequence ID" value="NZ_JACHVQ010000001.1"/>
</dbReference>
<dbReference type="EMBL" id="JACHVQ010000001">
    <property type="protein sequence ID" value="MBB2891828.1"/>
    <property type="molecule type" value="Genomic_DNA"/>
</dbReference>
<dbReference type="InterPro" id="IPR029063">
    <property type="entry name" value="SAM-dependent_MTases_sf"/>
</dbReference>
<dbReference type="Proteomes" id="UP000559182">
    <property type="component" value="Unassembled WGS sequence"/>
</dbReference>
<reference evidence="1 2" key="1">
    <citation type="submission" date="2020-08" db="EMBL/GenBank/DDBJ databases">
        <title>Sequencing the genomes of 1000 actinobacteria strains.</title>
        <authorList>
            <person name="Klenk H.-P."/>
        </authorList>
    </citation>
    <scope>NUCLEOTIDE SEQUENCE [LARGE SCALE GENOMIC DNA]</scope>
    <source>
        <strain evidence="1 2">DSM 105369</strain>
    </source>
</reference>
<name>A0A839N290_9MICO</name>
<organism evidence="1 2">
    <name type="scientific">Flexivirga oryzae</name>
    <dbReference type="NCBI Taxonomy" id="1794944"/>
    <lineage>
        <taxon>Bacteria</taxon>
        <taxon>Bacillati</taxon>
        <taxon>Actinomycetota</taxon>
        <taxon>Actinomycetes</taxon>
        <taxon>Micrococcales</taxon>
        <taxon>Dermacoccaceae</taxon>
        <taxon>Flexivirga</taxon>
    </lineage>
</organism>
<keyword evidence="2" id="KW-1185">Reference proteome</keyword>
<evidence type="ECO:0008006" key="3">
    <source>
        <dbReference type="Google" id="ProtNLM"/>
    </source>
</evidence>
<comment type="caution">
    <text evidence="1">The sequence shown here is derived from an EMBL/GenBank/DDBJ whole genome shotgun (WGS) entry which is preliminary data.</text>
</comment>